<name>A0A917VWE7_9NOCA</name>
<evidence type="ECO:0000313" key="1">
    <source>
        <dbReference type="EMBL" id="GGL31764.1"/>
    </source>
</evidence>
<reference evidence="1" key="1">
    <citation type="journal article" date="2014" name="Int. J. Syst. Evol. Microbiol.">
        <title>Complete genome sequence of Corynebacterium casei LMG S-19264T (=DSM 44701T), isolated from a smear-ripened cheese.</title>
        <authorList>
            <consortium name="US DOE Joint Genome Institute (JGI-PGF)"/>
            <person name="Walter F."/>
            <person name="Albersmeier A."/>
            <person name="Kalinowski J."/>
            <person name="Ruckert C."/>
        </authorList>
    </citation>
    <scope>NUCLEOTIDE SEQUENCE</scope>
    <source>
        <strain evidence="1">CGMCC 4.3508</strain>
    </source>
</reference>
<organism evidence="1 2">
    <name type="scientific">Nocardia jinanensis</name>
    <dbReference type="NCBI Taxonomy" id="382504"/>
    <lineage>
        <taxon>Bacteria</taxon>
        <taxon>Bacillati</taxon>
        <taxon>Actinomycetota</taxon>
        <taxon>Actinomycetes</taxon>
        <taxon>Mycobacteriales</taxon>
        <taxon>Nocardiaceae</taxon>
        <taxon>Nocardia</taxon>
    </lineage>
</organism>
<accession>A0A917VWE7</accession>
<keyword evidence="2" id="KW-1185">Reference proteome</keyword>
<gene>
    <name evidence="1" type="ORF">GCM10011588_53070</name>
</gene>
<protein>
    <submittedName>
        <fullName evidence="1">Uncharacterized protein</fullName>
    </submittedName>
</protein>
<dbReference type="AlphaFoldDB" id="A0A917VWE7"/>
<reference evidence="1" key="2">
    <citation type="submission" date="2020-09" db="EMBL/GenBank/DDBJ databases">
        <authorList>
            <person name="Sun Q."/>
            <person name="Zhou Y."/>
        </authorList>
    </citation>
    <scope>NUCLEOTIDE SEQUENCE</scope>
    <source>
        <strain evidence="1">CGMCC 4.3508</strain>
    </source>
</reference>
<sequence length="67" mass="7529">MSAVLRREIDEVRACGRTVVAITPGRDDMRGLGWNFLSRDHRRAAFESARVHAPEAVRRALDPIGSR</sequence>
<comment type="caution">
    <text evidence="1">The sequence shown here is derived from an EMBL/GenBank/DDBJ whole genome shotgun (WGS) entry which is preliminary data.</text>
</comment>
<evidence type="ECO:0000313" key="2">
    <source>
        <dbReference type="Proteomes" id="UP000638263"/>
    </source>
</evidence>
<dbReference type="RefSeq" id="WP_058856383.1">
    <property type="nucleotide sequence ID" value="NZ_BMMH01000013.1"/>
</dbReference>
<proteinExistence type="predicted"/>
<dbReference type="Proteomes" id="UP000638263">
    <property type="component" value="Unassembled WGS sequence"/>
</dbReference>
<dbReference type="EMBL" id="BMMH01000013">
    <property type="protein sequence ID" value="GGL31764.1"/>
    <property type="molecule type" value="Genomic_DNA"/>
</dbReference>